<comment type="caution">
    <text evidence="1">The sequence shown here is derived from an EMBL/GenBank/DDBJ whole genome shotgun (WGS) entry which is preliminary data.</text>
</comment>
<evidence type="ECO:0000313" key="2">
    <source>
        <dbReference type="Proteomes" id="UP001497382"/>
    </source>
</evidence>
<keyword evidence="2" id="KW-1185">Reference proteome</keyword>
<dbReference type="EMBL" id="CAXIEN010000631">
    <property type="protein sequence ID" value="CAL1301182.1"/>
    <property type="molecule type" value="Genomic_DNA"/>
</dbReference>
<proteinExistence type="predicted"/>
<dbReference type="Proteomes" id="UP001497382">
    <property type="component" value="Unassembled WGS sequence"/>
</dbReference>
<sequence length="131" mass="15271">MFIYKKISPKKLQFQVHIVMECDNVEDEVQARLKKRPNFIETLFSKSQSIWTFTKVFLFAIQEDFAHRSLAINIEPRFIPCGEKALKLVASKRKPLDKLCILSFDEMKVKMGCHIIKKISSLDMEVRAPPI</sequence>
<organism evidence="1 2">
    <name type="scientific">Larinioides sclopetarius</name>
    <dbReference type="NCBI Taxonomy" id="280406"/>
    <lineage>
        <taxon>Eukaryota</taxon>
        <taxon>Metazoa</taxon>
        <taxon>Ecdysozoa</taxon>
        <taxon>Arthropoda</taxon>
        <taxon>Chelicerata</taxon>
        <taxon>Arachnida</taxon>
        <taxon>Araneae</taxon>
        <taxon>Araneomorphae</taxon>
        <taxon>Entelegynae</taxon>
        <taxon>Araneoidea</taxon>
        <taxon>Araneidae</taxon>
        <taxon>Larinioides</taxon>
    </lineage>
</organism>
<name>A0AAV2BZK8_9ARAC</name>
<evidence type="ECO:0000313" key="1">
    <source>
        <dbReference type="EMBL" id="CAL1301182.1"/>
    </source>
</evidence>
<reference evidence="1 2" key="1">
    <citation type="submission" date="2024-04" db="EMBL/GenBank/DDBJ databases">
        <authorList>
            <person name="Rising A."/>
            <person name="Reimegard J."/>
            <person name="Sonavane S."/>
            <person name="Akerstrom W."/>
            <person name="Nylinder S."/>
            <person name="Hedman E."/>
            <person name="Kallberg Y."/>
        </authorList>
    </citation>
    <scope>NUCLEOTIDE SEQUENCE [LARGE SCALE GENOMIC DNA]</scope>
</reference>
<dbReference type="AlphaFoldDB" id="A0AAV2BZK8"/>
<protein>
    <submittedName>
        <fullName evidence="1">Uncharacterized protein</fullName>
    </submittedName>
</protein>
<accession>A0AAV2BZK8</accession>
<gene>
    <name evidence="1" type="ORF">LARSCL_LOCUS22363</name>
</gene>